<dbReference type="Proteomes" id="UP000694941">
    <property type="component" value="Unplaced"/>
</dbReference>
<keyword evidence="1" id="KW-0732">Signal</keyword>
<dbReference type="RefSeq" id="XP_013776750.1">
    <property type="nucleotide sequence ID" value="XM_013921296.2"/>
</dbReference>
<accession>A0ABM1B849</accession>
<evidence type="ECO:0000313" key="2">
    <source>
        <dbReference type="Proteomes" id="UP000694941"/>
    </source>
</evidence>
<reference evidence="3" key="1">
    <citation type="submission" date="2025-08" db="UniProtKB">
        <authorList>
            <consortium name="RefSeq"/>
        </authorList>
    </citation>
    <scope>IDENTIFICATION</scope>
    <source>
        <tissue evidence="3">Muscle</tissue>
    </source>
</reference>
<protein>
    <submittedName>
        <fullName evidence="3">Uncharacterized protein LOC106461472 isoform X1</fullName>
    </submittedName>
</protein>
<keyword evidence="2" id="KW-1185">Reference proteome</keyword>
<gene>
    <name evidence="3" type="primary">LOC106461472</name>
</gene>
<dbReference type="Gene3D" id="1.25.10.10">
    <property type="entry name" value="Leucine-rich Repeat Variant"/>
    <property type="match status" value="1"/>
</dbReference>
<organism evidence="2 3">
    <name type="scientific">Limulus polyphemus</name>
    <name type="common">Atlantic horseshoe crab</name>
    <dbReference type="NCBI Taxonomy" id="6850"/>
    <lineage>
        <taxon>Eukaryota</taxon>
        <taxon>Metazoa</taxon>
        <taxon>Ecdysozoa</taxon>
        <taxon>Arthropoda</taxon>
        <taxon>Chelicerata</taxon>
        <taxon>Merostomata</taxon>
        <taxon>Xiphosura</taxon>
        <taxon>Limulidae</taxon>
        <taxon>Limulus</taxon>
    </lineage>
</organism>
<dbReference type="GeneID" id="106461472"/>
<proteinExistence type="predicted"/>
<evidence type="ECO:0000313" key="3">
    <source>
        <dbReference type="RefSeq" id="XP_013776750.1"/>
    </source>
</evidence>
<evidence type="ECO:0000256" key="1">
    <source>
        <dbReference type="SAM" id="SignalP"/>
    </source>
</evidence>
<sequence length="323" mass="36904">MKILIATFLFGLASASFYQVLDHAADQAVLEFMVGMEKVPSLKQVVGYDLGVNVDEIEEDIKTELGKTLKETLDNVLQKIKDSLDHGKEVSKDLLDKAKDIVGQLKDLGIDAGTKALELLNRLKERLRDWVKSLLEKLGIGKRNILDILRELIKDLDLRAILIRIRDKIIEKVNIESIVNYIREKLKDKTELVRKLLEIIKNQGIDALRDLIDRILNIGGQYSIIELWQKIKNFFKDLGIKIQEKFFKFAEWVKSIWSVGLEAAKDKLAKVKIIAQEFIDHAKDVSAEVAREALEFFRPYKDDLGGLWDKLVEEAKKIIGVSP</sequence>
<dbReference type="InterPro" id="IPR011989">
    <property type="entry name" value="ARM-like"/>
</dbReference>
<feature type="signal peptide" evidence="1">
    <location>
        <begin position="1"/>
        <end position="15"/>
    </location>
</feature>
<dbReference type="SUPFAM" id="SSF48371">
    <property type="entry name" value="ARM repeat"/>
    <property type="match status" value="1"/>
</dbReference>
<feature type="chain" id="PRO_5045231595" evidence="1">
    <location>
        <begin position="16"/>
        <end position="323"/>
    </location>
</feature>
<dbReference type="InterPro" id="IPR016024">
    <property type="entry name" value="ARM-type_fold"/>
</dbReference>
<name>A0ABM1B849_LIMPO</name>